<feature type="compositionally biased region" description="Basic residues" evidence="3">
    <location>
        <begin position="116"/>
        <end position="140"/>
    </location>
</feature>
<gene>
    <name evidence="6" type="primary">SLBP</name>
    <name evidence="6" type="ORF">SO694_00020423</name>
</gene>
<evidence type="ECO:0000259" key="5">
    <source>
        <dbReference type="Pfam" id="PF15247"/>
    </source>
</evidence>
<evidence type="ECO:0000256" key="1">
    <source>
        <dbReference type="ARBA" id="ARBA00006151"/>
    </source>
</evidence>
<dbReference type="InterPro" id="IPR029344">
    <property type="entry name" value="SLBP_RNA_bind"/>
</dbReference>
<keyword evidence="4" id="KW-1133">Transmembrane helix</keyword>
<feature type="transmembrane region" description="Helical" evidence="4">
    <location>
        <begin position="222"/>
        <end position="241"/>
    </location>
</feature>
<name>A0ABR1FU82_AURAN</name>
<proteinExistence type="inferred from homology"/>
<keyword evidence="4" id="KW-0472">Membrane</keyword>
<comment type="similarity">
    <text evidence="1">Belongs to the SLBP family.</text>
</comment>
<dbReference type="PANTHER" id="PTHR17408">
    <property type="entry name" value="HISTONE RNA HAIRPIN-BINDING PROTEIN"/>
    <property type="match status" value="1"/>
</dbReference>
<dbReference type="InterPro" id="IPR038294">
    <property type="entry name" value="SLBP_RNA_bind_sf"/>
</dbReference>
<evidence type="ECO:0000256" key="2">
    <source>
        <dbReference type="ARBA" id="ARBA00022884"/>
    </source>
</evidence>
<comment type="caution">
    <text evidence="6">The sequence shown here is derived from an EMBL/GenBank/DDBJ whole genome shotgun (WGS) entry which is preliminary data.</text>
</comment>
<feature type="region of interest" description="Disordered" evidence="3">
    <location>
        <begin position="1"/>
        <end position="55"/>
    </location>
</feature>
<keyword evidence="7" id="KW-1185">Reference proteome</keyword>
<evidence type="ECO:0000313" key="7">
    <source>
        <dbReference type="Proteomes" id="UP001363151"/>
    </source>
</evidence>
<dbReference type="InterPro" id="IPR026502">
    <property type="entry name" value="SLBP1/SLBP2"/>
</dbReference>
<dbReference type="PANTHER" id="PTHR17408:SF0">
    <property type="entry name" value="HISTONE RNA HAIRPIN-BINDING PROTEIN"/>
    <property type="match status" value="1"/>
</dbReference>
<dbReference type="EMBL" id="JBBJCI010000229">
    <property type="protein sequence ID" value="KAK7238664.1"/>
    <property type="molecule type" value="Genomic_DNA"/>
</dbReference>
<accession>A0ABR1FU82</accession>
<protein>
    <submittedName>
        <fullName evidence="6">Histone pre-mRNA stem-loop binding protein</fullName>
    </submittedName>
</protein>
<feature type="transmembrane region" description="Helical" evidence="4">
    <location>
        <begin position="279"/>
        <end position="298"/>
    </location>
</feature>
<dbReference type="Gene3D" id="1.10.8.1120">
    <property type="entry name" value="Histone RNA hairpin-binding protein RNA-binding domain"/>
    <property type="match status" value="1"/>
</dbReference>
<evidence type="ECO:0000313" key="6">
    <source>
        <dbReference type="EMBL" id="KAK7238664.1"/>
    </source>
</evidence>
<sequence length="299" mass="32696">MRSDTGTRTRVSSRRKEITYGKNTLGYDRYTRLVPKEKRSRQDPRTPDVTGKYSKRQFDGIVKAWRRRLHEWDPPADELGPSVVPAQVAAPPPAPAVAAARRRQRAGRSARDGPGRRLRPGPLRRPRAGRRERRGRRGRRGAGAGRRADAGRGSGPRARARRARTTDDDPRAKALAVRGGGMVEPATAIKASTAIFGLYAAQMLLVPKFMIEQNFKTVADPYTAFFARVCGLFCASYLYCINTLDASTALTISGVTTVLCSILGPVLGELRVDGIEPNTAHGAVYVLFPLLLGLHALAL</sequence>
<evidence type="ECO:0000256" key="3">
    <source>
        <dbReference type="SAM" id="MobiDB-lite"/>
    </source>
</evidence>
<feature type="region of interest" description="Disordered" evidence="3">
    <location>
        <begin position="73"/>
        <end position="170"/>
    </location>
</feature>
<feature type="compositionally biased region" description="Basic and acidic residues" evidence="3">
    <location>
        <begin position="29"/>
        <end position="46"/>
    </location>
</feature>
<feature type="compositionally biased region" description="Low complexity" evidence="3">
    <location>
        <begin position="80"/>
        <end position="89"/>
    </location>
</feature>
<dbReference type="Proteomes" id="UP001363151">
    <property type="component" value="Unassembled WGS sequence"/>
</dbReference>
<dbReference type="Pfam" id="PF15247">
    <property type="entry name" value="SLBP_RNA_bind"/>
    <property type="match status" value="1"/>
</dbReference>
<evidence type="ECO:0000256" key="4">
    <source>
        <dbReference type="SAM" id="Phobius"/>
    </source>
</evidence>
<feature type="transmembrane region" description="Helical" evidence="4">
    <location>
        <begin position="248"/>
        <end position="267"/>
    </location>
</feature>
<keyword evidence="4" id="KW-0812">Transmembrane</keyword>
<reference evidence="6 7" key="1">
    <citation type="submission" date="2024-03" db="EMBL/GenBank/DDBJ databases">
        <title>Aureococcus anophagefferens CCMP1851 and Kratosvirus quantuckense: Draft genome of a second virus-susceptible host strain in the model system.</title>
        <authorList>
            <person name="Chase E."/>
            <person name="Truchon A.R."/>
            <person name="Schepens W."/>
            <person name="Wilhelm S.W."/>
        </authorList>
    </citation>
    <scope>NUCLEOTIDE SEQUENCE [LARGE SCALE GENOMIC DNA]</scope>
    <source>
        <strain evidence="6 7">CCMP1851</strain>
    </source>
</reference>
<keyword evidence="2" id="KW-0694">RNA-binding</keyword>
<feature type="domain" description="Histone RNA hairpin-binding protein RNA-binding" evidence="5">
    <location>
        <begin position="8"/>
        <end position="74"/>
    </location>
</feature>
<organism evidence="6 7">
    <name type="scientific">Aureococcus anophagefferens</name>
    <name type="common">Harmful bloom alga</name>
    <dbReference type="NCBI Taxonomy" id="44056"/>
    <lineage>
        <taxon>Eukaryota</taxon>
        <taxon>Sar</taxon>
        <taxon>Stramenopiles</taxon>
        <taxon>Ochrophyta</taxon>
        <taxon>Pelagophyceae</taxon>
        <taxon>Pelagomonadales</taxon>
        <taxon>Pelagomonadaceae</taxon>
        <taxon>Aureococcus</taxon>
    </lineage>
</organism>